<dbReference type="OrthoDB" id="6629855at2759"/>
<feature type="compositionally biased region" description="Low complexity" evidence="1">
    <location>
        <begin position="374"/>
        <end position="398"/>
    </location>
</feature>
<reference evidence="3" key="1">
    <citation type="submission" date="2010-06" db="EMBL/GenBank/DDBJ databases">
        <authorList>
            <person name="Jiang H."/>
            <person name="Abraham K."/>
            <person name="Ali S."/>
            <person name="Alsbrooks S.L."/>
            <person name="Anim B.N."/>
            <person name="Anosike U.S."/>
            <person name="Attaway T."/>
            <person name="Bandaranaike D.P."/>
            <person name="Battles P.K."/>
            <person name="Bell S.N."/>
            <person name="Bell A.V."/>
            <person name="Beltran B."/>
            <person name="Bickham C."/>
            <person name="Bustamante Y."/>
            <person name="Caleb T."/>
            <person name="Canada A."/>
            <person name="Cardenas V."/>
            <person name="Carter K."/>
            <person name="Chacko J."/>
            <person name="Chandrabose M.N."/>
            <person name="Chavez D."/>
            <person name="Chavez A."/>
            <person name="Chen L."/>
            <person name="Chu H.-S."/>
            <person name="Claassen K.J."/>
            <person name="Cockrell R."/>
            <person name="Collins M."/>
            <person name="Cooper J.A."/>
            <person name="Cree A."/>
            <person name="Curry S.M."/>
            <person name="Da Y."/>
            <person name="Dao M.D."/>
            <person name="Das B."/>
            <person name="Davila M.-L."/>
            <person name="Davy-Carroll L."/>
            <person name="Denson S."/>
            <person name="Dinh H."/>
            <person name="Ebong V.E."/>
            <person name="Edwards J.R."/>
            <person name="Egan A."/>
            <person name="El-Daye J."/>
            <person name="Escobedo L."/>
            <person name="Fernandez S."/>
            <person name="Fernando P.R."/>
            <person name="Flagg N."/>
            <person name="Forbes L.D."/>
            <person name="Fowler R.G."/>
            <person name="Fu Q."/>
            <person name="Gabisi R.A."/>
            <person name="Ganer J."/>
            <person name="Garbino Pronczuk A."/>
            <person name="Garcia R.M."/>
            <person name="Garner T."/>
            <person name="Garrett T.E."/>
            <person name="Gonzalez D.A."/>
            <person name="Hamid H."/>
            <person name="Hawkins E.S."/>
            <person name="Hirani K."/>
            <person name="Hogues M.E."/>
            <person name="Hollins B."/>
            <person name="Hsiao C.-H."/>
            <person name="Jabil R."/>
            <person name="James M.L."/>
            <person name="Jhangiani S.N."/>
            <person name="Johnson B."/>
            <person name="Johnson Q."/>
            <person name="Joshi V."/>
            <person name="Kalu J.B."/>
            <person name="Kam C."/>
            <person name="Kashfia A."/>
            <person name="Keebler J."/>
            <person name="Kisamo H."/>
            <person name="Kovar C.L."/>
            <person name="Lago L.A."/>
            <person name="Lai C.-Y."/>
            <person name="Laidlaw J."/>
            <person name="Lara F."/>
            <person name="Le T.-K."/>
            <person name="Lee S.L."/>
            <person name="Legall F.H."/>
            <person name="Lemon S.J."/>
            <person name="Lewis L.R."/>
            <person name="Li B."/>
            <person name="Liu Y."/>
            <person name="Liu Y.-S."/>
            <person name="Lopez J."/>
            <person name="Lozado R.J."/>
            <person name="Lu J."/>
            <person name="Madu R.C."/>
            <person name="Maheshwari M."/>
            <person name="Maheshwari R."/>
            <person name="Malloy K."/>
            <person name="Martinez E."/>
            <person name="Mathew T."/>
            <person name="Mercado I.C."/>
            <person name="Mercado C."/>
            <person name="Meyer B."/>
            <person name="Montgomery K."/>
            <person name="Morgan M.B."/>
            <person name="Munidasa M."/>
            <person name="Nazareth L.V."/>
            <person name="Nelson J."/>
            <person name="Ng B.M."/>
            <person name="Nguyen N.B."/>
            <person name="Nguyen P.Q."/>
            <person name="Nguyen T."/>
            <person name="Obregon M."/>
            <person name="Okwuonu G.O."/>
            <person name="Onwere C.G."/>
            <person name="Orozco G."/>
            <person name="Parra A."/>
            <person name="Patel S."/>
            <person name="Patil S."/>
            <person name="Perez A."/>
            <person name="Perez Y."/>
            <person name="Pham C."/>
            <person name="Primus E.L."/>
            <person name="Pu L.-L."/>
            <person name="Puazo M."/>
            <person name="Qin X."/>
            <person name="Quiroz J.B."/>
            <person name="Reese J."/>
            <person name="Richards S."/>
            <person name="Rives C.M."/>
            <person name="Robberts R."/>
            <person name="Ruiz S.J."/>
            <person name="Ruiz M.J."/>
            <person name="Santibanez J."/>
            <person name="Schneider B.W."/>
            <person name="Sisson I."/>
            <person name="Smith M."/>
            <person name="Sodergren E."/>
            <person name="Song X.-Z."/>
            <person name="Song B.B."/>
            <person name="Summersgill H."/>
            <person name="Thelus R."/>
            <person name="Thornton R.D."/>
            <person name="Trejos Z.Y."/>
            <person name="Usmani K."/>
            <person name="Vattathil S."/>
            <person name="Villasana D."/>
            <person name="Walker D.L."/>
            <person name="Wang S."/>
            <person name="Wang K."/>
            <person name="White C.S."/>
            <person name="Williams A.C."/>
            <person name="Williamson J."/>
            <person name="Wilson K."/>
            <person name="Woghiren I.O."/>
            <person name="Woodworth J.R."/>
            <person name="Worley K.C."/>
            <person name="Wright R.A."/>
            <person name="Wu W."/>
            <person name="Young L."/>
            <person name="Zhang L."/>
            <person name="Zhang J."/>
            <person name="Zhu Y."/>
            <person name="Muzny D.M."/>
            <person name="Weinstock G."/>
            <person name="Gibbs R.A."/>
        </authorList>
    </citation>
    <scope>NUCLEOTIDE SEQUENCE [LARGE SCALE GENOMIC DNA]</scope>
    <source>
        <strain evidence="3">LSR1</strain>
    </source>
</reference>
<reference evidence="2" key="2">
    <citation type="submission" date="2022-06" db="UniProtKB">
        <authorList>
            <consortium name="EnsemblMetazoa"/>
        </authorList>
    </citation>
    <scope>IDENTIFICATION</scope>
</reference>
<keyword evidence="3" id="KW-1185">Reference proteome</keyword>
<evidence type="ECO:0000313" key="2">
    <source>
        <dbReference type="EnsemblMetazoa" id="XP_008178710.1"/>
    </source>
</evidence>
<dbReference type="Proteomes" id="UP000007819">
    <property type="component" value="Chromosome X"/>
</dbReference>
<feature type="region of interest" description="Disordered" evidence="1">
    <location>
        <begin position="91"/>
        <end position="232"/>
    </location>
</feature>
<evidence type="ECO:0000313" key="3">
    <source>
        <dbReference type="Proteomes" id="UP000007819"/>
    </source>
</evidence>
<feature type="compositionally biased region" description="Polar residues" evidence="1">
    <location>
        <begin position="205"/>
        <end position="232"/>
    </location>
</feature>
<dbReference type="GeneID" id="103307959"/>
<feature type="compositionally biased region" description="Low complexity" evidence="1">
    <location>
        <begin position="288"/>
        <end position="305"/>
    </location>
</feature>
<evidence type="ECO:0000256" key="1">
    <source>
        <dbReference type="SAM" id="MobiDB-lite"/>
    </source>
</evidence>
<sequence>MAERINHPPPTRNNRPSRGMITTHVEMLKAMAAQLLREARTLSHDCPEDTVGGWTAERTASFRMIHANPTAWALYERGFMEGLRENILQHEAARPNVRPPGRAAPTYQRYNVRDRYGRFQRQQPVEQPMQQPTQQPATQQPVTPPASTQEQQLSVMFPEGRRSARANTSQHQATRPRAGPPGRVPPRRSAPIYQRHNVRNRSGRFQRQQPEEQPTQKPATQQPVTPPASTQEQQLSVMFPEGRLSARANTSQHEANRPRAGPPGRVPPRRSAPIYQRHNVRNRSGRFQRQQPEEQPMQQPTQQPAPQQPVTPPASTQEQQLSVMFPEGRRSARANTSQHEATRPRAGPPGRVPPRRSAPIYQRHNVRNRSGRFQRQQPEEQPMQQPTQQPAPQQPVTPLASTQEQQLSVMFPEGRRSTRSNTSHRTMSVVLHSIPYNSYNNKV</sequence>
<dbReference type="KEGG" id="api:103307959"/>
<dbReference type="RefSeq" id="XP_008178710.1">
    <property type="nucleotide sequence ID" value="XM_008180488.1"/>
</dbReference>
<proteinExistence type="predicted"/>
<organism evidence="2 3">
    <name type="scientific">Acyrthosiphon pisum</name>
    <name type="common">Pea aphid</name>
    <dbReference type="NCBI Taxonomy" id="7029"/>
    <lineage>
        <taxon>Eukaryota</taxon>
        <taxon>Metazoa</taxon>
        <taxon>Ecdysozoa</taxon>
        <taxon>Arthropoda</taxon>
        <taxon>Hexapoda</taxon>
        <taxon>Insecta</taxon>
        <taxon>Pterygota</taxon>
        <taxon>Neoptera</taxon>
        <taxon>Paraneoptera</taxon>
        <taxon>Hemiptera</taxon>
        <taxon>Sternorrhyncha</taxon>
        <taxon>Aphidomorpha</taxon>
        <taxon>Aphidoidea</taxon>
        <taxon>Aphididae</taxon>
        <taxon>Macrosiphini</taxon>
        <taxon>Acyrthosiphon</taxon>
    </lineage>
</organism>
<accession>A0A8R2B1C2</accession>
<dbReference type="EnsemblMetazoa" id="XM_008180488.1">
    <property type="protein sequence ID" value="XP_008178710.1"/>
    <property type="gene ID" value="LOC103307959"/>
</dbReference>
<feature type="region of interest" description="Disordered" evidence="1">
    <location>
        <begin position="247"/>
        <end position="403"/>
    </location>
</feature>
<feature type="compositionally biased region" description="Low complexity" evidence="1">
    <location>
        <begin position="120"/>
        <end position="149"/>
    </location>
</feature>
<protein>
    <submittedName>
        <fullName evidence="2">Uncharacterized protein</fullName>
    </submittedName>
</protein>
<dbReference type="AlphaFoldDB" id="A0A8R2B1C2"/>
<name>A0A8R2B1C2_ACYPI</name>